<dbReference type="AlphaFoldDB" id="A0A517QAV5"/>
<name>A0A517QAV5_9PLAN</name>
<proteinExistence type="predicted"/>
<dbReference type="EMBL" id="CP037421">
    <property type="protein sequence ID" value="QDT28759.1"/>
    <property type="molecule type" value="Genomic_DNA"/>
</dbReference>
<keyword evidence="2" id="KW-1185">Reference proteome</keyword>
<organism evidence="1 2">
    <name type="scientific">Gimesia panareensis</name>
    <dbReference type="NCBI Taxonomy" id="2527978"/>
    <lineage>
        <taxon>Bacteria</taxon>
        <taxon>Pseudomonadati</taxon>
        <taxon>Planctomycetota</taxon>
        <taxon>Planctomycetia</taxon>
        <taxon>Planctomycetales</taxon>
        <taxon>Planctomycetaceae</taxon>
        <taxon>Gimesia</taxon>
    </lineage>
</organism>
<evidence type="ECO:0000313" key="2">
    <source>
        <dbReference type="Proteomes" id="UP000315647"/>
    </source>
</evidence>
<evidence type="ECO:0000313" key="1">
    <source>
        <dbReference type="EMBL" id="QDT28759.1"/>
    </source>
</evidence>
<accession>A0A517QAV5</accession>
<dbReference type="Proteomes" id="UP000315647">
    <property type="component" value="Chromosome"/>
</dbReference>
<gene>
    <name evidence="1" type="ORF">Enr10x_41050</name>
</gene>
<reference evidence="1 2" key="1">
    <citation type="submission" date="2019-03" db="EMBL/GenBank/DDBJ databases">
        <title>Deep-cultivation of Planctomycetes and their phenomic and genomic characterization uncovers novel biology.</title>
        <authorList>
            <person name="Wiegand S."/>
            <person name="Jogler M."/>
            <person name="Boedeker C."/>
            <person name="Pinto D."/>
            <person name="Vollmers J."/>
            <person name="Rivas-Marin E."/>
            <person name="Kohn T."/>
            <person name="Peeters S.H."/>
            <person name="Heuer A."/>
            <person name="Rast P."/>
            <person name="Oberbeckmann S."/>
            <person name="Bunk B."/>
            <person name="Jeske O."/>
            <person name="Meyerdierks A."/>
            <person name="Storesund J.E."/>
            <person name="Kallscheuer N."/>
            <person name="Luecker S."/>
            <person name="Lage O.M."/>
            <person name="Pohl T."/>
            <person name="Merkel B.J."/>
            <person name="Hornburger P."/>
            <person name="Mueller R.-W."/>
            <person name="Bruemmer F."/>
            <person name="Labrenz M."/>
            <person name="Spormann A.M."/>
            <person name="Op den Camp H."/>
            <person name="Overmann J."/>
            <person name="Amann R."/>
            <person name="Jetten M.S.M."/>
            <person name="Mascher T."/>
            <person name="Medema M.H."/>
            <person name="Devos D.P."/>
            <person name="Kaster A.-K."/>
            <person name="Ovreas L."/>
            <person name="Rohde M."/>
            <person name="Galperin M.Y."/>
            <person name="Jogler C."/>
        </authorList>
    </citation>
    <scope>NUCLEOTIDE SEQUENCE [LARGE SCALE GENOMIC DNA]</scope>
    <source>
        <strain evidence="1 2">Enr10</strain>
    </source>
</reference>
<sequence length="50" mass="5581">MTMIGRKAGQEFPEKKCQTLDAEGVGDVTIGLGFCLERFQDQPPWEIPVN</sequence>
<protein>
    <submittedName>
        <fullName evidence="1">Uncharacterized protein</fullName>
    </submittedName>
</protein>